<feature type="compositionally biased region" description="Basic and acidic residues" evidence="13">
    <location>
        <begin position="38"/>
        <end position="49"/>
    </location>
</feature>
<feature type="region of interest" description="Disordered" evidence="13">
    <location>
        <begin position="140"/>
        <end position="172"/>
    </location>
</feature>
<evidence type="ECO:0000256" key="9">
    <source>
        <dbReference type="ARBA" id="ARBA00064979"/>
    </source>
</evidence>
<evidence type="ECO:0000256" key="1">
    <source>
        <dbReference type="ARBA" id="ARBA00004123"/>
    </source>
</evidence>
<dbReference type="GO" id="GO:0005634">
    <property type="term" value="C:nucleus"/>
    <property type="evidence" value="ECO:0007669"/>
    <property type="project" value="UniProtKB-SubCell"/>
</dbReference>
<keyword evidence="4 12" id="KW-0863">Zinc-finger</keyword>
<keyword evidence="15" id="KW-1185">Reference proteome</keyword>
<dbReference type="FunFam" id="3.30.160.60:FF:000207">
    <property type="entry name" value="zinc finger protein SNAI2"/>
    <property type="match status" value="1"/>
</dbReference>
<dbReference type="PROSITE" id="PS50157">
    <property type="entry name" value="ZINC_FINGER_C2H2_2"/>
    <property type="match status" value="4"/>
</dbReference>
<name>A0A9W3AWX4_BIOGL</name>
<evidence type="ECO:0000256" key="7">
    <source>
        <dbReference type="ARBA" id="ARBA00023242"/>
    </source>
</evidence>
<feature type="region of interest" description="Disordered" evidence="13">
    <location>
        <begin position="312"/>
        <end position="334"/>
    </location>
</feature>
<dbReference type="AlphaFoldDB" id="A0A9W3AWX4"/>
<dbReference type="OMA" id="CELEPDM"/>
<feature type="compositionally biased region" description="Pro residues" evidence="13">
    <location>
        <begin position="205"/>
        <end position="218"/>
    </location>
</feature>
<evidence type="ECO:0000256" key="4">
    <source>
        <dbReference type="ARBA" id="ARBA00022771"/>
    </source>
</evidence>
<evidence type="ECO:0000256" key="11">
    <source>
        <dbReference type="ARBA" id="ARBA00083685"/>
    </source>
</evidence>
<dbReference type="InterPro" id="IPR050527">
    <property type="entry name" value="Snail/Krueppel_Znf"/>
</dbReference>
<keyword evidence="5" id="KW-0862">Zinc</keyword>
<protein>
    <recommendedName>
        <fullName evidence="10">Transcriptional repressor scratch 1</fullName>
    </recommendedName>
    <alternativeName>
        <fullName evidence="11">Scratch homolog 1 zinc finger protein</fullName>
    </alternativeName>
</protein>
<feature type="domain" description="C2H2-type" evidence="14">
    <location>
        <begin position="465"/>
        <end position="492"/>
    </location>
</feature>
<feature type="compositionally biased region" description="Low complexity" evidence="13">
    <location>
        <begin position="396"/>
        <end position="415"/>
    </location>
</feature>
<evidence type="ECO:0000256" key="5">
    <source>
        <dbReference type="ARBA" id="ARBA00022833"/>
    </source>
</evidence>
<dbReference type="RefSeq" id="XP_055891711.1">
    <property type="nucleotide sequence ID" value="XM_056035736.1"/>
</dbReference>
<feature type="domain" description="C2H2-type" evidence="14">
    <location>
        <begin position="578"/>
        <end position="596"/>
    </location>
</feature>
<reference evidence="16 17" key="1">
    <citation type="submission" date="2025-04" db="UniProtKB">
        <authorList>
            <consortium name="RefSeq"/>
        </authorList>
    </citation>
    <scope>IDENTIFICATION</scope>
</reference>
<evidence type="ECO:0000256" key="6">
    <source>
        <dbReference type="ARBA" id="ARBA00023125"/>
    </source>
</evidence>
<evidence type="ECO:0000313" key="16">
    <source>
        <dbReference type="RefSeq" id="XP_055891711.1"/>
    </source>
</evidence>
<keyword evidence="7" id="KW-0539">Nucleus</keyword>
<feature type="compositionally biased region" description="Pro residues" evidence="13">
    <location>
        <begin position="238"/>
        <end position="252"/>
    </location>
</feature>
<evidence type="ECO:0000256" key="12">
    <source>
        <dbReference type="PROSITE-ProRule" id="PRU00042"/>
    </source>
</evidence>
<sequence length="616" mass="67734">MPRSFLVKKYLKQKYDADLQQSLGLTSDSQDTAVTVPERMDTSDPESSKTVRSSETNVVCYRPTNGDSGKAVTPFTPSTLKPVAVRVSNGYILDVKSSSSTRNVGDAETSSVVARTPKFQGESAAWENPMPRRSVIVTNSNHPANRHAQGSNGSYRNESSLADNVGTHSSSRTAMVSSAAYYRGNDPYEEEQPLALDMPKVAHMPSPPPAHAPLPSPQPAHTSSQSHSYVPSALPSPAHAPVPAHIPSPAFAPSPAHIPRSANSPTAAHLNLSRRSPCPDVLPADHPIHHPLIQHLINQRLHVPEEPRHYRGVYDDERSHSPRSNSPRSPPRSHENYYFIQAEEYHQPYSYVVAGERNVDEDRPIRDDEAQTRLDSTLIHPGINPNYLPPSPSPSIPSSSPTLPVVISTFSHSSSPPSPAPSLPSSSPHPSAEVNAYTYEAFLVSDGRSRKRAVETTDETGKVRYTCNECGKDYATSSNLSRHKQTHRSLDSKSAKKCPHCDKVYVSMPALSMHVLTHDLRHSCNVCGKTFSRPWLLQGHMRSHTGEKPFGCAHCGKAFADRSNLRAHMQTHSAFKHYACNKCNKTFALKSYLNKHLESACVKSESDVLMIHNEHD</sequence>
<dbReference type="Proteomes" id="UP001165740">
    <property type="component" value="Chromosome 7"/>
</dbReference>
<feature type="region of interest" description="Disordered" evidence="13">
    <location>
        <begin position="199"/>
        <end position="272"/>
    </location>
</feature>
<dbReference type="PANTHER" id="PTHR24388:SF48">
    <property type="entry name" value="TRANSCRIPTIONAL REPRESSOR SCRATCH 2"/>
    <property type="match status" value="1"/>
</dbReference>
<comment type="subcellular location">
    <subcellularLocation>
        <location evidence="1">Nucleus</location>
    </subcellularLocation>
</comment>
<keyword evidence="3" id="KW-0677">Repeat</keyword>
<accession>A0A9W3AWX4</accession>
<feature type="domain" description="C2H2-type" evidence="14">
    <location>
        <begin position="550"/>
        <end position="577"/>
    </location>
</feature>
<dbReference type="GO" id="GO:0008270">
    <property type="term" value="F:zinc ion binding"/>
    <property type="evidence" value="ECO:0007669"/>
    <property type="project" value="UniProtKB-KW"/>
</dbReference>
<dbReference type="GO" id="GO:0000978">
    <property type="term" value="F:RNA polymerase II cis-regulatory region sequence-specific DNA binding"/>
    <property type="evidence" value="ECO:0007669"/>
    <property type="project" value="TreeGrafter"/>
</dbReference>
<keyword evidence="2" id="KW-0479">Metal-binding</keyword>
<dbReference type="PROSITE" id="PS00028">
    <property type="entry name" value="ZINC_FINGER_C2H2_1"/>
    <property type="match status" value="3"/>
</dbReference>
<dbReference type="Gene3D" id="3.30.160.60">
    <property type="entry name" value="Classic Zinc Finger"/>
    <property type="match status" value="4"/>
</dbReference>
<feature type="domain" description="C2H2-type" evidence="14">
    <location>
        <begin position="522"/>
        <end position="549"/>
    </location>
</feature>
<dbReference type="FunFam" id="3.30.160.60:FF:000043">
    <property type="entry name" value="Scratch family zinc finger 2"/>
    <property type="match status" value="1"/>
</dbReference>
<evidence type="ECO:0000313" key="17">
    <source>
        <dbReference type="RefSeq" id="XP_055891712.1"/>
    </source>
</evidence>
<evidence type="ECO:0000256" key="10">
    <source>
        <dbReference type="ARBA" id="ARBA00071743"/>
    </source>
</evidence>
<dbReference type="FunFam" id="3.30.160.60:FF:000706">
    <property type="entry name" value="Zinc finger protein"/>
    <property type="match status" value="1"/>
</dbReference>
<dbReference type="SUPFAM" id="SSF57667">
    <property type="entry name" value="beta-beta-alpha zinc fingers"/>
    <property type="match status" value="3"/>
</dbReference>
<evidence type="ECO:0000313" key="15">
    <source>
        <dbReference type="Proteomes" id="UP001165740"/>
    </source>
</evidence>
<gene>
    <name evidence="16 17" type="primary">LOC106072663</name>
</gene>
<feature type="region of interest" description="Disordered" evidence="13">
    <location>
        <begin position="28"/>
        <end position="54"/>
    </location>
</feature>
<evidence type="ECO:0000256" key="8">
    <source>
        <dbReference type="ARBA" id="ARBA00037948"/>
    </source>
</evidence>
<dbReference type="FunFam" id="3.30.160.60:FF:000169">
    <property type="entry name" value="transcriptional repressor scratch 2"/>
    <property type="match status" value="1"/>
</dbReference>
<proteinExistence type="inferred from homology"/>
<organism evidence="15 17">
    <name type="scientific">Biomphalaria glabrata</name>
    <name type="common">Bloodfluke planorb</name>
    <name type="synonym">Freshwater snail</name>
    <dbReference type="NCBI Taxonomy" id="6526"/>
    <lineage>
        <taxon>Eukaryota</taxon>
        <taxon>Metazoa</taxon>
        <taxon>Spiralia</taxon>
        <taxon>Lophotrochozoa</taxon>
        <taxon>Mollusca</taxon>
        <taxon>Gastropoda</taxon>
        <taxon>Heterobranchia</taxon>
        <taxon>Euthyneura</taxon>
        <taxon>Panpulmonata</taxon>
        <taxon>Hygrophila</taxon>
        <taxon>Lymnaeoidea</taxon>
        <taxon>Planorbidae</taxon>
        <taxon>Biomphalaria</taxon>
    </lineage>
</organism>
<evidence type="ECO:0000259" key="14">
    <source>
        <dbReference type="PROSITE" id="PS50157"/>
    </source>
</evidence>
<dbReference type="Pfam" id="PF00096">
    <property type="entry name" value="zf-C2H2"/>
    <property type="match status" value="4"/>
</dbReference>
<dbReference type="GO" id="GO:0000981">
    <property type="term" value="F:DNA-binding transcription factor activity, RNA polymerase II-specific"/>
    <property type="evidence" value="ECO:0007669"/>
    <property type="project" value="TreeGrafter"/>
</dbReference>
<evidence type="ECO:0000256" key="13">
    <source>
        <dbReference type="SAM" id="MobiDB-lite"/>
    </source>
</evidence>
<evidence type="ECO:0000256" key="3">
    <source>
        <dbReference type="ARBA" id="ARBA00022737"/>
    </source>
</evidence>
<dbReference type="SMART" id="SM00355">
    <property type="entry name" value="ZnF_C2H2"/>
    <property type="match status" value="5"/>
</dbReference>
<comment type="similarity">
    <text evidence="8">Belongs to the snail C2H2-type zinc-finger protein family.</text>
</comment>
<dbReference type="OrthoDB" id="5428132at2759"/>
<comment type="subunit">
    <text evidence="9">Interacts (via SNAG domain) with LIMD1 (via LIM domains), WTIP (via LIM domains) and AJUBA (via LIM domains).</text>
</comment>
<dbReference type="InterPro" id="IPR013087">
    <property type="entry name" value="Znf_C2H2_type"/>
</dbReference>
<feature type="region of interest" description="Disordered" evidence="13">
    <location>
        <begin position="370"/>
        <end position="431"/>
    </location>
</feature>
<dbReference type="InterPro" id="IPR036236">
    <property type="entry name" value="Znf_C2H2_sf"/>
</dbReference>
<keyword evidence="6" id="KW-0238">DNA-binding</keyword>
<dbReference type="GeneID" id="106072663"/>
<dbReference type="RefSeq" id="XP_055891712.1">
    <property type="nucleotide sequence ID" value="XM_056035737.1"/>
</dbReference>
<dbReference type="PANTHER" id="PTHR24388">
    <property type="entry name" value="ZINC FINGER PROTEIN"/>
    <property type="match status" value="1"/>
</dbReference>
<evidence type="ECO:0000256" key="2">
    <source>
        <dbReference type="ARBA" id="ARBA00022723"/>
    </source>
</evidence>